<organism evidence="1 2">
    <name type="scientific">Fictibacillus marinisediminis</name>
    <dbReference type="NCBI Taxonomy" id="2878389"/>
    <lineage>
        <taxon>Bacteria</taxon>
        <taxon>Bacillati</taxon>
        <taxon>Bacillota</taxon>
        <taxon>Bacilli</taxon>
        <taxon>Bacillales</taxon>
        <taxon>Fictibacillaceae</taxon>
        <taxon>Fictibacillus</taxon>
    </lineage>
</organism>
<accession>A0A9X2BCR7</accession>
<proteinExistence type="predicted"/>
<evidence type="ECO:0000313" key="1">
    <source>
        <dbReference type="EMBL" id="MCK6256826.1"/>
    </source>
</evidence>
<sequence length="241" mass="28712">MTINVQVQNYIFVMRNLQDSINQLQGEQYLENHKKTLLFSLLETLSKGVFGTERNFVKFERLIREFCVWEDGKRVSLQQLSLLLERTEERGFETLKSYVEANLSRYPMSRPVPFTHDPYIEEIREYMPEGIQKINGVKLEQLTHVSLLWKYRNGLVHEARGLGANELFDEVEPHYIFYRAIGYDTEGEIAYKKYWQKLYPLHFLNDLINQVITNIEPYLIQNGIDPYDNYNFEPLWIEGRN</sequence>
<reference evidence="1" key="1">
    <citation type="submission" date="2021-09" db="EMBL/GenBank/DDBJ databases">
        <title>Genome analysis of Fictibacillus sp. KIGAM418 isolated from marine sediment.</title>
        <authorList>
            <person name="Seo M.-J."/>
            <person name="Cho E.-S."/>
            <person name="Hwang C.Y."/>
        </authorList>
    </citation>
    <scope>NUCLEOTIDE SEQUENCE</scope>
    <source>
        <strain evidence="1">KIGAM418</strain>
    </source>
</reference>
<keyword evidence="2" id="KW-1185">Reference proteome</keyword>
<dbReference type="Proteomes" id="UP001139011">
    <property type="component" value="Unassembled WGS sequence"/>
</dbReference>
<evidence type="ECO:0000313" key="2">
    <source>
        <dbReference type="Proteomes" id="UP001139011"/>
    </source>
</evidence>
<dbReference type="EMBL" id="JAIWJX010000002">
    <property type="protein sequence ID" value="MCK6256826.1"/>
    <property type="molecule type" value="Genomic_DNA"/>
</dbReference>
<comment type="caution">
    <text evidence="1">The sequence shown here is derived from an EMBL/GenBank/DDBJ whole genome shotgun (WGS) entry which is preliminary data.</text>
</comment>
<dbReference type="AlphaFoldDB" id="A0A9X2BCR7"/>
<protein>
    <submittedName>
        <fullName evidence="1">Uncharacterized protein</fullName>
    </submittedName>
</protein>
<name>A0A9X2BCR7_9BACL</name>
<dbReference type="RefSeq" id="WP_248252439.1">
    <property type="nucleotide sequence ID" value="NZ_JAIWJX010000002.1"/>
</dbReference>
<gene>
    <name evidence="1" type="ORF">LCY76_09490</name>
</gene>